<evidence type="ECO:0000313" key="2">
    <source>
        <dbReference type="EMBL" id="PKC52469.1"/>
    </source>
</evidence>
<dbReference type="AlphaFoldDB" id="A0A2N0QN38"/>
<comment type="caution">
    <text evidence="2">The sequence shown here is derived from an EMBL/GenBank/DDBJ whole genome shotgun (WGS) entry which is preliminary data.</text>
</comment>
<evidence type="ECO:0000313" key="3">
    <source>
        <dbReference type="Proteomes" id="UP000232688"/>
    </source>
</evidence>
<reference evidence="2 3" key="1">
    <citation type="submission" date="2017-10" db="EMBL/GenBank/DDBJ databases">
        <title>Extensive intraspecific genome diversity in a model arbuscular mycorrhizal fungus.</title>
        <authorList>
            <person name="Chen E.C.H."/>
            <person name="Morin E."/>
            <person name="Baudet D."/>
            <person name="Noel J."/>
            <person name="Ndikumana S."/>
            <person name="Charron P."/>
            <person name="St-Onge C."/>
            <person name="Giorgi J."/>
            <person name="Grigoriev I.V."/>
            <person name="Roux C."/>
            <person name="Martin F.M."/>
            <person name="Corradi N."/>
        </authorList>
    </citation>
    <scope>NUCLEOTIDE SEQUENCE [LARGE SCALE GENOMIC DNA]</scope>
    <source>
        <strain evidence="2 3">A1</strain>
    </source>
</reference>
<keyword evidence="1" id="KW-1133">Transmembrane helix</keyword>
<proteinExistence type="predicted"/>
<dbReference type="EMBL" id="LLXH01005706">
    <property type="protein sequence ID" value="PKC52469.1"/>
    <property type="molecule type" value="Genomic_DNA"/>
</dbReference>
<protein>
    <submittedName>
        <fullName evidence="2">Uncharacterized protein</fullName>
    </submittedName>
</protein>
<sequence>MSRRFYGYIFCKPLGDKTPLVEIVYEFNGLVNLKSPVTPTKRSLGIASSFLSLFSFLLIFTRGRAKDRKL</sequence>
<name>A0A2N0QN38_9GLOM</name>
<feature type="transmembrane region" description="Helical" evidence="1">
    <location>
        <begin position="43"/>
        <end position="61"/>
    </location>
</feature>
<dbReference type="Proteomes" id="UP000232688">
    <property type="component" value="Unassembled WGS sequence"/>
</dbReference>
<keyword evidence="1" id="KW-0472">Membrane</keyword>
<organism evidence="2 3">
    <name type="scientific">Rhizophagus irregularis</name>
    <dbReference type="NCBI Taxonomy" id="588596"/>
    <lineage>
        <taxon>Eukaryota</taxon>
        <taxon>Fungi</taxon>
        <taxon>Fungi incertae sedis</taxon>
        <taxon>Mucoromycota</taxon>
        <taxon>Glomeromycotina</taxon>
        <taxon>Glomeromycetes</taxon>
        <taxon>Glomerales</taxon>
        <taxon>Glomeraceae</taxon>
        <taxon>Rhizophagus</taxon>
    </lineage>
</organism>
<accession>A0A2N0QN38</accession>
<dbReference type="VEuPathDB" id="FungiDB:RhiirA1_481423"/>
<evidence type="ECO:0000256" key="1">
    <source>
        <dbReference type="SAM" id="Phobius"/>
    </source>
</evidence>
<reference evidence="2 3" key="2">
    <citation type="submission" date="2017-10" db="EMBL/GenBank/DDBJ databases">
        <title>Genome analyses suggest a sexual origin of heterokaryosis in a supposedly ancient asexual fungus.</title>
        <authorList>
            <person name="Corradi N."/>
            <person name="Sedzielewska K."/>
            <person name="Noel J."/>
            <person name="Charron P."/>
            <person name="Farinelli L."/>
            <person name="Marton T."/>
            <person name="Kruger M."/>
            <person name="Pelin A."/>
            <person name="Brachmann A."/>
            <person name="Corradi N."/>
        </authorList>
    </citation>
    <scope>NUCLEOTIDE SEQUENCE [LARGE SCALE GENOMIC DNA]</scope>
    <source>
        <strain evidence="2 3">A1</strain>
    </source>
</reference>
<gene>
    <name evidence="2" type="ORF">RhiirA1_481423</name>
</gene>
<keyword evidence="1" id="KW-0812">Transmembrane</keyword>